<evidence type="ECO:0000256" key="3">
    <source>
        <dbReference type="ARBA" id="ARBA00022598"/>
    </source>
</evidence>
<keyword evidence="10 11" id="KW-0460">Magnesium</keyword>
<dbReference type="GO" id="GO:0004824">
    <property type="term" value="F:lysine-tRNA ligase activity"/>
    <property type="evidence" value="ECO:0007669"/>
    <property type="project" value="UniProtKB-UniRule"/>
</dbReference>
<dbReference type="NCBIfam" id="NF001756">
    <property type="entry name" value="PRK00484.1"/>
    <property type="match status" value="1"/>
</dbReference>
<feature type="region of interest" description="Disordered" evidence="12">
    <location>
        <begin position="424"/>
        <end position="443"/>
    </location>
</feature>
<dbReference type="EC" id="6.1.1.6" evidence="10"/>
<keyword evidence="5 10" id="KW-0547">Nucleotide-binding</keyword>
<dbReference type="Pfam" id="PF01336">
    <property type="entry name" value="tRNA_anti-codon"/>
    <property type="match status" value="1"/>
</dbReference>
<dbReference type="GO" id="GO:0000049">
    <property type="term" value="F:tRNA binding"/>
    <property type="evidence" value="ECO:0007669"/>
    <property type="project" value="TreeGrafter"/>
</dbReference>
<dbReference type="FunFam" id="2.40.50.140:FF:000024">
    <property type="entry name" value="Lysine--tRNA ligase"/>
    <property type="match status" value="1"/>
</dbReference>
<dbReference type="PROSITE" id="PS50862">
    <property type="entry name" value="AA_TRNA_LIGASE_II"/>
    <property type="match status" value="1"/>
</dbReference>
<dbReference type="Pfam" id="PF00152">
    <property type="entry name" value="tRNA-synt_2"/>
    <property type="match status" value="1"/>
</dbReference>
<evidence type="ECO:0000256" key="7">
    <source>
        <dbReference type="ARBA" id="ARBA00022917"/>
    </source>
</evidence>
<dbReference type="InterPro" id="IPR012340">
    <property type="entry name" value="NA-bd_OB-fold"/>
</dbReference>
<keyword evidence="6 10" id="KW-0067">ATP-binding</keyword>
<evidence type="ECO:0000256" key="10">
    <source>
        <dbReference type="HAMAP-Rule" id="MF_00252"/>
    </source>
</evidence>
<dbReference type="PANTHER" id="PTHR42918">
    <property type="entry name" value="LYSYL-TRNA SYNTHETASE"/>
    <property type="match status" value="1"/>
</dbReference>
<dbReference type="RefSeq" id="WP_013158653.1">
    <property type="nucleotide sequence ID" value="NC_014212.1"/>
</dbReference>
<keyword evidence="15" id="KW-1185">Reference proteome</keyword>
<dbReference type="CDD" id="cd00775">
    <property type="entry name" value="LysRS_core"/>
    <property type="match status" value="1"/>
</dbReference>
<dbReference type="InterPro" id="IPR044136">
    <property type="entry name" value="Lys-tRNA-ligase_II_N"/>
</dbReference>
<sequence>MLEHSEQTRQRLANLKALVEAGFEPFPYRYDKTHSAAQILAAHPEPQPGQEFPGEKVRMAGRLMTFRHMGKASFAHLQDESGRIQIYLARDLTERYDLLKKLDIGDIVGVEGTVFVTKTGEVTIKVERWLPLVKSLHPLPDKWHGIKDLETRYRQRYLDLIQNPEVREVFRIRSRVTRYIRDYLTDRGFLEVEGPTLQVVAGGTEARPFKTYHNALNHEFYLRIALELHLKRLLVGGFEKVFEIGRNYRNEGISHKHNPEFTMLEAYWAYADYTDMMALVEDMLSGMVASIHGTTKIRYGEHEIDFATPFRRIDFVGTLKEKAGLDFDPTDLERLRQFADSKHPEMRSVPSYKLLDKLFGEYVEPTLIQPTFVMDVPLAISPLVKRHRDPAKANLTERADLYVAGFEISPIYSELNDALDQRKRFEEQSARRQAGDEEEPEQDEDFLLALEYGMPPAAGMGLGIDRLTMLLTDQHSIRDVILFPLLKPRKSGEEEDNGEEVEA</sequence>
<feature type="binding site" evidence="10">
    <location>
        <position position="407"/>
    </location>
    <ligand>
        <name>Mg(2+)</name>
        <dbReference type="ChEBI" id="CHEBI:18420"/>
        <label>1</label>
    </ligand>
</feature>
<dbReference type="NCBIfam" id="TIGR00499">
    <property type="entry name" value="lysS_bact"/>
    <property type="match status" value="1"/>
</dbReference>
<comment type="similarity">
    <text evidence="1 10">Belongs to the class-II aminoacyl-tRNA synthetase family.</text>
</comment>
<comment type="cofactor">
    <cofactor evidence="10 11">
        <name>Mg(2+)</name>
        <dbReference type="ChEBI" id="CHEBI:18420"/>
    </cofactor>
    <text evidence="10 11">Binds 3 Mg(2+) ions per subunit.</text>
</comment>
<evidence type="ECO:0000256" key="12">
    <source>
        <dbReference type="SAM" id="MobiDB-lite"/>
    </source>
</evidence>
<dbReference type="PRINTS" id="PR00982">
    <property type="entry name" value="TRNASYNTHLYS"/>
</dbReference>
<dbReference type="GO" id="GO:0005829">
    <property type="term" value="C:cytosol"/>
    <property type="evidence" value="ECO:0007669"/>
    <property type="project" value="TreeGrafter"/>
</dbReference>
<feature type="domain" description="Aminoacyl-transfer RNA synthetases class-II family profile" evidence="13">
    <location>
        <begin position="170"/>
        <end position="488"/>
    </location>
</feature>
<dbReference type="eggNOG" id="COG1190">
    <property type="taxonomic scope" value="Bacteria"/>
</dbReference>
<feature type="binding site" evidence="10">
    <location>
        <position position="407"/>
    </location>
    <ligand>
        <name>Mg(2+)</name>
        <dbReference type="ChEBI" id="CHEBI:18420"/>
        <label>2</label>
    </ligand>
</feature>
<proteinExistence type="inferred from homology"/>
<dbReference type="EMBL" id="CP002042">
    <property type="protein sequence ID" value="ADH64108.1"/>
    <property type="molecule type" value="Genomic_DNA"/>
</dbReference>
<gene>
    <name evidence="10" type="primary">lysS</name>
    <name evidence="14" type="ordered locus">Mesil_2240</name>
</gene>
<evidence type="ECO:0000259" key="13">
    <source>
        <dbReference type="PROSITE" id="PS50862"/>
    </source>
</evidence>
<keyword evidence="2 10" id="KW-0963">Cytoplasm</keyword>
<feature type="compositionally biased region" description="Basic and acidic residues" evidence="12">
    <location>
        <begin position="424"/>
        <end position="435"/>
    </location>
</feature>
<dbReference type="KEGG" id="msv:Mesil_2240"/>
<evidence type="ECO:0000256" key="1">
    <source>
        <dbReference type="ARBA" id="ARBA00008226"/>
    </source>
</evidence>
<comment type="subunit">
    <text evidence="10">Homodimer.</text>
</comment>
<dbReference type="GO" id="GO:0005524">
    <property type="term" value="F:ATP binding"/>
    <property type="evidence" value="ECO:0007669"/>
    <property type="project" value="UniProtKB-UniRule"/>
</dbReference>
<evidence type="ECO:0000313" key="15">
    <source>
        <dbReference type="Proteomes" id="UP000001916"/>
    </source>
</evidence>
<dbReference type="InterPro" id="IPR045864">
    <property type="entry name" value="aa-tRNA-synth_II/BPL/LPL"/>
</dbReference>
<protein>
    <recommendedName>
        <fullName evidence="10">Lysine--tRNA ligase</fullName>
        <ecNumber evidence="10">6.1.1.6</ecNumber>
    </recommendedName>
    <alternativeName>
        <fullName evidence="10">Lysyl-tRNA synthetase</fullName>
        <shortName evidence="10">LysRS</shortName>
    </alternativeName>
</protein>
<dbReference type="SUPFAM" id="SSF50249">
    <property type="entry name" value="Nucleic acid-binding proteins"/>
    <property type="match status" value="1"/>
</dbReference>
<organism evidence="14 15">
    <name type="scientific">Allomeiothermus silvanus (strain ATCC 700542 / DSM 9946 / NBRC 106475 / NCIMB 13440 / VI-R2)</name>
    <name type="common">Thermus silvanus</name>
    <dbReference type="NCBI Taxonomy" id="526227"/>
    <lineage>
        <taxon>Bacteria</taxon>
        <taxon>Thermotogati</taxon>
        <taxon>Deinococcota</taxon>
        <taxon>Deinococci</taxon>
        <taxon>Thermales</taxon>
        <taxon>Thermaceae</taxon>
        <taxon>Allomeiothermus</taxon>
    </lineage>
</organism>
<keyword evidence="8 10" id="KW-0030">Aminoacyl-tRNA synthetase</keyword>
<keyword evidence="4 10" id="KW-0479">Metal-binding</keyword>
<dbReference type="GO" id="GO:0000287">
    <property type="term" value="F:magnesium ion binding"/>
    <property type="evidence" value="ECO:0007669"/>
    <property type="project" value="UniProtKB-UniRule"/>
</dbReference>
<dbReference type="Gene3D" id="3.30.930.10">
    <property type="entry name" value="Bira Bifunctional Protein, Domain 2"/>
    <property type="match status" value="1"/>
</dbReference>
<dbReference type="InterPro" id="IPR002313">
    <property type="entry name" value="Lys-tRNA-ligase_II"/>
</dbReference>
<keyword evidence="7 10" id="KW-0648">Protein biosynthesis</keyword>
<evidence type="ECO:0000256" key="8">
    <source>
        <dbReference type="ARBA" id="ARBA00023146"/>
    </source>
</evidence>
<dbReference type="SUPFAM" id="SSF55681">
    <property type="entry name" value="Class II aaRS and biotin synthetases"/>
    <property type="match status" value="1"/>
</dbReference>
<comment type="catalytic activity">
    <reaction evidence="9 10 11">
        <text>tRNA(Lys) + L-lysine + ATP = L-lysyl-tRNA(Lys) + AMP + diphosphate</text>
        <dbReference type="Rhea" id="RHEA:20792"/>
        <dbReference type="Rhea" id="RHEA-COMP:9696"/>
        <dbReference type="Rhea" id="RHEA-COMP:9697"/>
        <dbReference type="ChEBI" id="CHEBI:30616"/>
        <dbReference type="ChEBI" id="CHEBI:32551"/>
        <dbReference type="ChEBI" id="CHEBI:33019"/>
        <dbReference type="ChEBI" id="CHEBI:78442"/>
        <dbReference type="ChEBI" id="CHEBI:78529"/>
        <dbReference type="ChEBI" id="CHEBI:456215"/>
        <dbReference type="EC" id="6.1.1.6"/>
    </reaction>
</comment>
<dbReference type="STRING" id="526227.Mesil_2240"/>
<name>D7BID3_ALLS1</name>
<reference evidence="14 15" key="1">
    <citation type="journal article" date="2010" name="Stand. Genomic Sci.">
        <title>Complete genome sequence of Meiothermus silvanus type strain (VI-R2).</title>
        <authorList>
            <person name="Sikorski J."/>
            <person name="Tindall B.J."/>
            <person name="Lowry S."/>
            <person name="Lucas S."/>
            <person name="Nolan M."/>
            <person name="Copeland A."/>
            <person name="Glavina Del Rio T."/>
            <person name="Tice H."/>
            <person name="Cheng J.F."/>
            <person name="Han C."/>
            <person name="Pitluck S."/>
            <person name="Liolios K."/>
            <person name="Ivanova N."/>
            <person name="Mavromatis K."/>
            <person name="Mikhailova N."/>
            <person name="Pati A."/>
            <person name="Goodwin L."/>
            <person name="Chen A."/>
            <person name="Palaniappan K."/>
            <person name="Land M."/>
            <person name="Hauser L."/>
            <person name="Chang Y.J."/>
            <person name="Jeffries C.D."/>
            <person name="Rohde M."/>
            <person name="Goker M."/>
            <person name="Woyke T."/>
            <person name="Bristow J."/>
            <person name="Eisen J.A."/>
            <person name="Markowitz V."/>
            <person name="Hugenholtz P."/>
            <person name="Kyrpides N.C."/>
            <person name="Klenk H.P."/>
            <person name="Lapidus A."/>
        </authorList>
    </citation>
    <scope>NUCLEOTIDE SEQUENCE [LARGE SCALE GENOMIC DNA]</scope>
    <source>
        <strain evidence="15">ATCC 700542 / DSM 9946 / VI-R2</strain>
    </source>
</reference>
<dbReference type="GO" id="GO:0006430">
    <property type="term" value="P:lysyl-tRNA aminoacylation"/>
    <property type="evidence" value="ECO:0007669"/>
    <property type="project" value="UniProtKB-UniRule"/>
</dbReference>
<evidence type="ECO:0000256" key="6">
    <source>
        <dbReference type="ARBA" id="ARBA00022840"/>
    </source>
</evidence>
<dbReference type="PANTHER" id="PTHR42918:SF15">
    <property type="entry name" value="LYSINE--TRNA LIGASE, CHLOROPLASTIC_MITOCHONDRIAL"/>
    <property type="match status" value="1"/>
</dbReference>
<dbReference type="Proteomes" id="UP000001916">
    <property type="component" value="Chromosome"/>
</dbReference>
<dbReference type="Gene3D" id="2.40.50.140">
    <property type="entry name" value="Nucleic acid-binding proteins"/>
    <property type="match status" value="1"/>
</dbReference>
<comment type="subcellular location">
    <subcellularLocation>
        <location evidence="10">Cytoplasm</location>
    </subcellularLocation>
</comment>
<evidence type="ECO:0000256" key="9">
    <source>
        <dbReference type="ARBA" id="ARBA00048573"/>
    </source>
</evidence>
<evidence type="ECO:0000313" key="14">
    <source>
        <dbReference type="EMBL" id="ADH64108.1"/>
    </source>
</evidence>
<dbReference type="InterPro" id="IPR018149">
    <property type="entry name" value="Lys-tRNA-synth_II_C"/>
</dbReference>
<dbReference type="InterPro" id="IPR006195">
    <property type="entry name" value="aa-tRNA-synth_II"/>
</dbReference>
<dbReference type="HOGENOM" id="CLU_008255_6_0_0"/>
<dbReference type="InterPro" id="IPR004365">
    <property type="entry name" value="NA-bd_OB_tRNA"/>
</dbReference>
<dbReference type="HAMAP" id="MF_00252">
    <property type="entry name" value="Lys_tRNA_synth_class2"/>
    <property type="match status" value="1"/>
</dbReference>
<evidence type="ECO:0000256" key="5">
    <source>
        <dbReference type="ARBA" id="ARBA00022741"/>
    </source>
</evidence>
<dbReference type="CDD" id="cd04322">
    <property type="entry name" value="LysRS_N"/>
    <property type="match status" value="1"/>
</dbReference>
<keyword evidence="3 10" id="KW-0436">Ligase</keyword>
<feature type="binding site" evidence="10">
    <location>
        <position position="400"/>
    </location>
    <ligand>
        <name>Mg(2+)</name>
        <dbReference type="ChEBI" id="CHEBI:18420"/>
        <label>1</label>
    </ligand>
</feature>
<dbReference type="AlphaFoldDB" id="D7BID3"/>
<dbReference type="InterPro" id="IPR004364">
    <property type="entry name" value="Aa-tRNA-synt_II"/>
</dbReference>
<accession>D7BID3</accession>
<dbReference type="OrthoDB" id="9802326at2"/>
<evidence type="ECO:0000256" key="11">
    <source>
        <dbReference type="RuleBase" id="RU000336"/>
    </source>
</evidence>
<evidence type="ECO:0000256" key="2">
    <source>
        <dbReference type="ARBA" id="ARBA00022490"/>
    </source>
</evidence>
<evidence type="ECO:0000256" key="4">
    <source>
        <dbReference type="ARBA" id="ARBA00022723"/>
    </source>
</evidence>